<dbReference type="Pfam" id="PF00072">
    <property type="entry name" value="Response_reg"/>
    <property type="match status" value="1"/>
</dbReference>
<evidence type="ECO:0000256" key="9">
    <source>
        <dbReference type="ARBA" id="ARBA00024867"/>
    </source>
</evidence>
<comment type="function">
    <text evidence="9">May play the central regulatory role in sporulation. It may be an element of the effector pathway responsible for the activation of sporulation genes in response to nutritional stress. Spo0A may act in concert with spo0H (a sigma factor) to control the expression of some genes that are critical to the sporulation process.</text>
</comment>
<dbReference type="InterPro" id="IPR018060">
    <property type="entry name" value="HTH_AraC"/>
</dbReference>
<keyword evidence="14" id="KW-1185">Reference proteome</keyword>
<evidence type="ECO:0000259" key="11">
    <source>
        <dbReference type="PROSITE" id="PS01124"/>
    </source>
</evidence>
<dbReference type="EMBL" id="JADCKB010000001">
    <property type="protein sequence ID" value="MBE5038987.1"/>
    <property type="molecule type" value="Genomic_DNA"/>
</dbReference>
<dbReference type="PROSITE" id="PS50110">
    <property type="entry name" value="RESPONSE_REGULATORY"/>
    <property type="match status" value="1"/>
</dbReference>
<evidence type="ECO:0000256" key="1">
    <source>
        <dbReference type="ARBA" id="ARBA00004496"/>
    </source>
</evidence>
<protein>
    <recommendedName>
        <fullName evidence="2">Stage 0 sporulation protein A homolog</fullName>
    </recommendedName>
</protein>
<comment type="subcellular location">
    <subcellularLocation>
        <location evidence="1">Cytoplasm</location>
    </subcellularLocation>
</comment>
<dbReference type="SMART" id="SM00448">
    <property type="entry name" value="REC"/>
    <property type="match status" value="1"/>
</dbReference>
<evidence type="ECO:0000256" key="6">
    <source>
        <dbReference type="ARBA" id="ARBA00023015"/>
    </source>
</evidence>
<evidence type="ECO:0000256" key="5">
    <source>
        <dbReference type="ARBA" id="ARBA00023012"/>
    </source>
</evidence>
<feature type="domain" description="HTH araC/xylS-type" evidence="11">
    <location>
        <begin position="369"/>
        <end position="467"/>
    </location>
</feature>
<feature type="modified residue" description="4-aspartylphosphate" evidence="10">
    <location>
        <position position="55"/>
    </location>
</feature>
<dbReference type="PANTHER" id="PTHR42713:SF3">
    <property type="entry name" value="TRANSCRIPTIONAL REGULATORY PROTEIN HPTR"/>
    <property type="match status" value="1"/>
</dbReference>
<dbReference type="SMART" id="SM00342">
    <property type="entry name" value="HTH_ARAC"/>
    <property type="match status" value="1"/>
</dbReference>
<sequence>MFKLVLADDERFILRELKKLLDWKSLGFEIVGEFLDGREVLEYIKRHPVDVVLSDIRMKYVSGIEIAQYVAEQKLDIKVILVSGYQEFEYARQAIIYKVEEYLTKPTSYQDLYCCFKKIRDQLEQERRKNQEDCRQVLLDMVTGGYRSEEELEKSLRSAGIDLSSHRRYCLIGIQWENLEQYLSQKYFYGKNGFFTTLENILSFCSGDICFYILRHSSKESLLLAMGEKEKFTAKAFHDGLDCFSREMQDVLDVKPNCMAGNVVEDVEHLVTEYFMRFSDRGKIETGLLESIQYHVKEHDNARAANIAAMVMDYLTELHEIRRFAGRVLECLDLEKPKNLEKMNREQLKQFLLQTLYRIQSSGTESALKQAIQYIQQNYQKDIFLDEVAEYVGLNPAYFSRMFKKETGERFIDYLMNVRIRHAMELLTGSERKAYEIGEMVGYRNVQHFYKTFKAVTGETPLEYRSKHKMREEEK</sequence>
<dbReference type="RefSeq" id="WP_226391540.1">
    <property type="nucleotide sequence ID" value="NZ_JADCKB010000001.1"/>
</dbReference>
<name>A0A9D5M3Z1_9FIRM</name>
<keyword evidence="5" id="KW-0902">Two-component regulatory system</keyword>
<accession>A0A9D5M3Z1</accession>
<dbReference type="InterPro" id="IPR001789">
    <property type="entry name" value="Sig_transdc_resp-reg_receiver"/>
</dbReference>
<dbReference type="InterPro" id="IPR011006">
    <property type="entry name" value="CheY-like_superfamily"/>
</dbReference>
<comment type="caution">
    <text evidence="13">The sequence shown here is derived from an EMBL/GenBank/DDBJ whole genome shotgun (WGS) entry which is preliminary data.</text>
</comment>
<dbReference type="PANTHER" id="PTHR42713">
    <property type="entry name" value="HISTIDINE KINASE-RELATED"/>
    <property type="match status" value="1"/>
</dbReference>
<dbReference type="AlphaFoldDB" id="A0A9D5M3Z1"/>
<dbReference type="CDD" id="cd17536">
    <property type="entry name" value="REC_YesN-like"/>
    <property type="match status" value="1"/>
</dbReference>
<reference evidence="13" key="1">
    <citation type="submission" date="2020-10" db="EMBL/GenBank/DDBJ databases">
        <title>ChiBAC.</title>
        <authorList>
            <person name="Zenner C."/>
            <person name="Hitch T.C.A."/>
            <person name="Clavel T."/>
        </authorList>
    </citation>
    <scope>NUCLEOTIDE SEQUENCE</scope>
    <source>
        <strain evidence="13">DSM 107454</strain>
    </source>
</reference>
<evidence type="ECO:0000313" key="14">
    <source>
        <dbReference type="Proteomes" id="UP000806542"/>
    </source>
</evidence>
<evidence type="ECO:0000256" key="10">
    <source>
        <dbReference type="PROSITE-ProRule" id="PRU00169"/>
    </source>
</evidence>
<dbReference type="GO" id="GO:0005737">
    <property type="term" value="C:cytoplasm"/>
    <property type="evidence" value="ECO:0007669"/>
    <property type="project" value="UniProtKB-SubCell"/>
</dbReference>
<evidence type="ECO:0000256" key="8">
    <source>
        <dbReference type="ARBA" id="ARBA00023163"/>
    </source>
</evidence>
<keyword evidence="6" id="KW-0805">Transcription regulation</keyword>
<dbReference type="PROSITE" id="PS01124">
    <property type="entry name" value="HTH_ARAC_FAMILY_2"/>
    <property type="match status" value="1"/>
</dbReference>
<evidence type="ECO:0000256" key="7">
    <source>
        <dbReference type="ARBA" id="ARBA00023125"/>
    </source>
</evidence>
<keyword evidence="8" id="KW-0804">Transcription</keyword>
<keyword evidence="7" id="KW-0238">DNA-binding</keyword>
<evidence type="ECO:0000313" key="13">
    <source>
        <dbReference type="EMBL" id="MBE5038987.1"/>
    </source>
</evidence>
<dbReference type="InterPro" id="IPR051552">
    <property type="entry name" value="HptR"/>
</dbReference>
<dbReference type="Proteomes" id="UP000806542">
    <property type="component" value="Unassembled WGS sequence"/>
</dbReference>
<dbReference type="GO" id="GO:0043565">
    <property type="term" value="F:sequence-specific DNA binding"/>
    <property type="evidence" value="ECO:0007669"/>
    <property type="project" value="InterPro"/>
</dbReference>
<dbReference type="Gene3D" id="1.10.10.60">
    <property type="entry name" value="Homeodomain-like"/>
    <property type="match status" value="2"/>
</dbReference>
<gene>
    <name evidence="13" type="ORF">INF28_00705</name>
</gene>
<keyword evidence="3" id="KW-0963">Cytoplasm</keyword>
<evidence type="ECO:0000256" key="3">
    <source>
        <dbReference type="ARBA" id="ARBA00022490"/>
    </source>
</evidence>
<dbReference type="Pfam" id="PF12833">
    <property type="entry name" value="HTH_18"/>
    <property type="match status" value="1"/>
</dbReference>
<dbReference type="Gene3D" id="3.40.50.2300">
    <property type="match status" value="1"/>
</dbReference>
<dbReference type="GO" id="GO:0003700">
    <property type="term" value="F:DNA-binding transcription factor activity"/>
    <property type="evidence" value="ECO:0007669"/>
    <property type="project" value="InterPro"/>
</dbReference>
<feature type="domain" description="Response regulatory" evidence="12">
    <location>
        <begin position="3"/>
        <end position="120"/>
    </location>
</feature>
<dbReference type="GO" id="GO:0000160">
    <property type="term" value="P:phosphorelay signal transduction system"/>
    <property type="evidence" value="ECO:0007669"/>
    <property type="project" value="UniProtKB-KW"/>
</dbReference>
<proteinExistence type="predicted"/>
<evidence type="ECO:0000256" key="2">
    <source>
        <dbReference type="ARBA" id="ARBA00018672"/>
    </source>
</evidence>
<dbReference type="InterPro" id="IPR009057">
    <property type="entry name" value="Homeodomain-like_sf"/>
</dbReference>
<dbReference type="SUPFAM" id="SSF46689">
    <property type="entry name" value="Homeodomain-like"/>
    <property type="match status" value="2"/>
</dbReference>
<evidence type="ECO:0000256" key="4">
    <source>
        <dbReference type="ARBA" id="ARBA00022553"/>
    </source>
</evidence>
<evidence type="ECO:0000259" key="12">
    <source>
        <dbReference type="PROSITE" id="PS50110"/>
    </source>
</evidence>
<keyword evidence="4 10" id="KW-0597">Phosphoprotein</keyword>
<organism evidence="13 14">
    <name type="scientific">Ructibacterium gallinarum</name>
    <dbReference type="NCBI Taxonomy" id="2779355"/>
    <lineage>
        <taxon>Bacteria</taxon>
        <taxon>Bacillati</taxon>
        <taxon>Bacillota</taxon>
        <taxon>Clostridia</taxon>
        <taxon>Eubacteriales</taxon>
        <taxon>Oscillospiraceae</taxon>
        <taxon>Ructibacterium</taxon>
    </lineage>
</organism>
<dbReference type="SUPFAM" id="SSF52172">
    <property type="entry name" value="CheY-like"/>
    <property type="match status" value="1"/>
</dbReference>